<comment type="caution">
    <text evidence="2">The sequence shown here is derived from an EMBL/GenBank/DDBJ whole genome shotgun (WGS) entry which is preliminary data.</text>
</comment>
<proteinExistence type="predicted"/>
<gene>
    <name evidence="2" type="ORF">GIB67_039783</name>
</gene>
<reference evidence="2 3" key="1">
    <citation type="journal article" date="2020" name="IScience">
        <title>Genome Sequencing of the Endangered Kingdonia uniflora (Circaeasteraceae, Ranunculales) Reveals Potential Mechanisms of Evolutionary Specialization.</title>
        <authorList>
            <person name="Sun Y."/>
            <person name="Deng T."/>
            <person name="Zhang A."/>
            <person name="Moore M.J."/>
            <person name="Landis J.B."/>
            <person name="Lin N."/>
            <person name="Zhang H."/>
            <person name="Zhang X."/>
            <person name="Huang J."/>
            <person name="Zhang X."/>
            <person name="Sun H."/>
            <person name="Wang H."/>
        </authorList>
    </citation>
    <scope>NUCLEOTIDE SEQUENCE [LARGE SCALE GENOMIC DNA]</scope>
    <source>
        <strain evidence="2">TB1705</strain>
        <tissue evidence="2">Leaf</tissue>
    </source>
</reference>
<evidence type="ECO:0000313" key="3">
    <source>
        <dbReference type="Proteomes" id="UP000541444"/>
    </source>
</evidence>
<dbReference type="EMBL" id="JACGCM010000309">
    <property type="protein sequence ID" value="KAF6173832.1"/>
    <property type="molecule type" value="Genomic_DNA"/>
</dbReference>
<dbReference type="AlphaFoldDB" id="A0A7J7P3K7"/>
<dbReference type="Proteomes" id="UP000541444">
    <property type="component" value="Unassembled WGS sequence"/>
</dbReference>
<feature type="transmembrane region" description="Helical" evidence="1">
    <location>
        <begin position="51"/>
        <end position="70"/>
    </location>
</feature>
<keyword evidence="1" id="KW-1133">Transmembrane helix</keyword>
<keyword evidence="1" id="KW-0812">Transmembrane</keyword>
<protein>
    <submittedName>
        <fullName evidence="2">Uncharacterized protein</fullName>
    </submittedName>
</protein>
<keyword evidence="1" id="KW-0472">Membrane</keyword>
<organism evidence="2 3">
    <name type="scientific">Kingdonia uniflora</name>
    <dbReference type="NCBI Taxonomy" id="39325"/>
    <lineage>
        <taxon>Eukaryota</taxon>
        <taxon>Viridiplantae</taxon>
        <taxon>Streptophyta</taxon>
        <taxon>Embryophyta</taxon>
        <taxon>Tracheophyta</taxon>
        <taxon>Spermatophyta</taxon>
        <taxon>Magnoliopsida</taxon>
        <taxon>Ranunculales</taxon>
        <taxon>Circaeasteraceae</taxon>
        <taxon>Kingdonia</taxon>
    </lineage>
</organism>
<evidence type="ECO:0000256" key="1">
    <source>
        <dbReference type="SAM" id="Phobius"/>
    </source>
</evidence>
<keyword evidence="3" id="KW-1185">Reference proteome</keyword>
<name>A0A7J7P3K7_9MAGN</name>
<accession>A0A7J7P3K7</accession>
<feature type="non-terminal residue" evidence="2">
    <location>
        <position position="72"/>
    </location>
</feature>
<sequence length="72" mass="8196">MVEAHTSEGRLMMDHMVILHQCLRIQTCMLLLLPHMALIQHMVTTNIKQRTPLGVILLVVLVAAIEYSSMKE</sequence>
<evidence type="ECO:0000313" key="2">
    <source>
        <dbReference type="EMBL" id="KAF6173832.1"/>
    </source>
</evidence>